<dbReference type="Gene3D" id="1.10.760.10">
    <property type="entry name" value="Cytochrome c-like domain"/>
    <property type="match status" value="1"/>
</dbReference>
<organism evidence="9 10">
    <name type="scientific">Hyphomicrobium nitrativorans NL23</name>
    <dbReference type="NCBI Taxonomy" id="1029756"/>
    <lineage>
        <taxon>Bacteria</taxon>
        <taxon>Pseudomonadati</taxon>
        <taxon>Pseudomonadota</taxon>
        <taxon>Alphaproteobacteria</taxon>
        <taxon>Hyphomicrobiales</taxon>
        <taxon>Hyphomicrobiaceae</taxon>
        <taxon>Hyphomicrobium</taxon>
    </lineage>
</organism>
<keyword evidence="5 6" id="KW-0408">Iron</keyword>
<keyword evidence="3 6" id="KW-0479">Metal-binding</keyword>
<evidence type="ECO:0000256" key="2">
    <source>
        <dbReference type="ARBA" id="ARBA00022617"/>
    </source>
</evidence>
<dbReference type="STRING" id="1029756.W911_13145"/>
<dbReference type="AlphaFoldDB" id="V5SGQ7"/>
<evidence type="ECO:0000256" key="4">
    <source>
        <dbReference type="ARBA" id="ARBA00022982"/>
    </source>
</evidence>
<proteinExistence type="predicted"/>
<dbReference type="HOGENOM" id="CLU_060944_2_1_5"/>
<accession>V5SGQ7</accession>
<evidence type="ECO:0000256" key="3">
    <source>
        <dbReference type="ARBA" id="ARBA00022723"/>
    </source>
</evidence>
<reference evidence="9 10" key="1">
    <citation type="journal article" date="2014" name="Genome Announc.">
        <title>Complete Genome Sequence of Hyphomicrobium nitrativorans Strain NL23, a Denitrifying Bacterium Isolated from Biofilm of a Methanol-Fed Denitrification System Treating Seawater at the Montreal Biodome.</title>
        <authorList>
            <person name="Martineau C."/>
            <person name="Villeneuve C."/>
            <person name="Mauffrey F."/>
            <person name="Villemur R."/>
        </authorList>
    </citation>
    <scope>NUCLEOTIDE SEQUENCE [LARGE SCALE GENOMIC DNA]</scope>
    <source>
        <strain evidence="9">NL23</strain>
    </source>
</reference>
<dbReference type="InterPro" id="IPR036909">
    <property type="entry name" value="Cyt_c-like_dom_sf"/>
</dbReference>
<dbReference type="InterPro" id="IPR002327">
    <property type="entry name" value="Cyt_c_1A/1B"/>
</dbReference>
<dbReference type="PROSITE" id="PS51007">
    <property type="entry name" value="CYTC"/>
    <property type="match status" value="1"/>
</dbReference>
<feature type="chain" id="PRO_5004740706" evidence="7">
    <location>
        <begin position="39"/>
        <end position="142"/>
    </location>
</feature>
<dbReference type="GO" id="GO:0046872">
    <property type="term" value="F:metal ion binding"/>
    <property type="evidence" value="ECO:0007669"/>
    <property type="project" value="UniProtKB-KW"/>
</dbReference>
<sequence length="142" mass="15304">MRARSNGPTAGKIRRKRNMRNWIIAAAALVAVPGIVSAQDADNGANIFKRCAACHQIGEGAKNGLGPHLDCIAGKPAGHVEGFNYSDAVKNSGIEWTDENLLAWFEADDKLIKGNKMIFPAGIKNADDRADLLAFIKTQCKE</sequence>
<dbReference type="InterPro" id="IPR009056">
    <property type="entry name" value="Cyt_c-like_dom"/>
</dbReference>
<feature type="signal peptide" evidence="7">
    <location>
        <begin position="1"/>
        <end position="38"/>
    </location>
</feature>
<keyword evidence="1" id="KW-0813">Transport</keyword>
<dbReference type="Proteomes" id="UP000018542">
    <property type="component" value="Chromosome"/>
</dbReference>
<dbReference type="EMBL" id="CP006912">
    <property type="protein sequence ID" value="AHB49139.1"/>
    <property type="molecule type" value="Genomic_DNA"/>
</dbReference>
<protein>
    <submittedName>
        <fullName evidence="9">Cytochrome C</fullName>
    </submittedName>
</protein>
<evidence type="ECO:0000259" key="8">
    <source>
        <dbReference type="PROSITE" id="PS51007"/>
    </source>
</evidence>
<evidence type="ECO:0000313" key="9">
    <source>
        <dbReference type="EMBL" id="AHB49139.1"/>
    </source>
</evidence>
<dbReference type="PRINTS" id="PR00604">
    <property type="entry name" value="CYTCHRMECIAB"/>
</dbReference>
<evidence type="ECO:0000256" key="5">
    <source>
        <dbReference type="ARBA" id="ARBA00023004"/>
    </source>
</evidence>
<evidence type="ECO:0000313" key="10">
    <source>
        <dbReference type="Proteomes" id="UP000018542"/>
    </source>
</evidence>
<gene>
    <name evidence="9" type="ORF">W911_13145</name>
</gene>
<name>V5SGQ7_9HYPH</name>
<keyword evidence="4" id="KW-0249">Electron transport</keyword>
<keyword evidence="2 6" id="KW-0349">Heme</keyword>
<dbReference type="GO" id="GO:0009055">
    <property type="term" value="F:electron transfer activity"/>
    <property type="evidence" value="ECO:0007669"/>
    <property type="project" value="InterPro"/>
</dbReference>
<keyword evidence="7" id="KW-0732">Signal</keyword>
<evidence type="ECO:0000256" key="1">
    <source>
        <dbReference type="ARBA" id="ARBA00022448"/>
    </source>
</evidence>
<dbReference type="Pfam" id="PF00034">
    <property type="entry name" value="Cytochrom_C"/>
    <property type="match status" value="1"/>
</dbReference>
<feature type="domain" description="Cytochrome c" evidence="8">
    <location>
        <begin position="39"/>
        <end position="140"/>
    </location>
</feature>
<dbReference type="PATRIC" id="fig|1029756.8.peg.2736"/>
<dbReference type="GO" id="GO:0020037">
    <property type="term" value="F:heme binding"/>
    <property type="evidence" value="ECO:0007669"/>
    <property type="project" value="InterPro"/>
</dbReference>
<dbReference type="KEGG" id="hni:W911_13145"/>
<keyword evidence="10" id="KW-1185">Reference proteome</keyword>
<dbReference type="PANTHER" id="PTHR11961">
    <property type="entry name" value="CYTOCHROME C"/>
    <property type="match status" value="1"/>
</dbReference>
<evidence type="ECO:0000256" key="7">
    <source>
        <dbReference type="SAM" id="SignalP"/>
    </source>
</evidence>
<evidence type="ECO:0000256" key="6">
    <source>
        <dbReference type="PROSITE-ProRule" id="PRU00433"/>
    </source>
</evidence>
<dbReference type="SUPFAM" id="SSF46626">
    <property type="entry name" value="Cytochrome c"/>
    <property type="match status" value="1"/>
</dbReference>